<comment type="similarity">
    <text evidence="4">Belongs to the class I-like SAM-binding methyltransferase superfamily.</text>
</comment>
<name>A0A165NIJ6_9APHY</name>
<dbReference type="SUPFAM" id="SSF53335">
    <property type="entry name" value="S-adenosyl-L-methionine-dependent methyltransferases"/>
    <property type="match status" value="1"/>
</dbReference>
<dbReference type="OrthoDB" id="2094832at2759"/>
<sequence>MSPNPEMAKLHAAIAAPLDDKLYHLDPDEVAFYKQKTGIDDEAALKEHIVQIQREAYQVFPYICIRWFSFTKVKIARHPAYNQLLKLGKERNSALFIDVGCCFGNDIRKAVADGFPAKNCIGTDLEGAFWHLGYRLFKDTPESFPVPFLQGDILNPSFLDPSPLLARVERPHPDLTSLTTLTPLVGQLTAIHASMLFHLFPEQQQLKLAGALAALLAPTPGAMIFGWHVGDTEKGFIKGATLPNGEPLPMFCHSAESWKEMWDGEVFEKGTVEVKAELQKLEAPPGVVPNGAQFWQLIWSVTRL</sequence>
<accession>A0A165NIJ6</accession>
<gene>
    <name evidence="5" type="ORF">DAEQUDRAFT_813157</name>
</gene>
<evidence type="ECO:0000256" key="2">
    <source>
        <dbReference type="ARBA" id="ARBA00022679"/>
    </source>
</evidence>
<evidence type="ECO:0000256" key="1">
    <source>
        <dbReference type="ARBA" id="ARBA00005179"/>
    </source>
</evidence>
<dbReference type="STRING" id="1314783.A0A165NIJ6"/>
<evidence type="ECO:0000313" key="6">
    <source>
        <dbReference type="Proteomes" id="UP000076727"/>
    </source>
</evidence>
<keyword evidence="3" id="KW-0949">S-adenosyl-L-methionine</keyword>
<dbReference type="Gene3D" id="3.40.50.150">
    <property type="entry name" value="Vaccinia Virus protein VP39"/>
    <property type="match status" value="1"/>
</dbReference>
<dbReference type="Proteomes" id="UP000076727">
    <property type="component" value="Unassembled WGS sequence"/>
</dbReference>
<dbReference type="InterPro" id="IPR029063">
    <property type="entry name" value="SAM-dependent_MTases_sf"/>
</dbReference>
<dbReference type="InterPro" id="IPR051654">
    <property type="entry name" value="Meroterpenoid_MTases"/>
</dbReference>
<keyword evidence="2" id="KW-0808">Transferase</keyword>
<dbReference type="EMBL" id="KV429081">
    <property type="protein sequence ID" value="KZT67007.1"/>
    <property type="molecule type" value="Genomic_DNA"/>
</dbReference>
<organism evidence="5 6">
    <name type="scientific">Daedalea quercina L-15889</name>
    <dbReference type="NCBI Taxonomy" id="1314783"/>
    <lineage>
        <taxon>Eukaryota</taxon>
        <taxon>Fungi</taxon>
        <taxon>Dikarya</taxon>
        <taxon>Basidiomycota</taxon>
        <taxon>Agaricomycotina</taxon>
        <taxon>Agaricomycetes</taxon>
        <taxon>Polyporales</taxon>
        <taxon>Fomitopsis</taxon>
    </lineage>
</organism>
<dbReference type="PANTHER" id="PTHR35897">
    <property type="entry name" value="METHYLTRANSFERASE AUSD"/>
    <property type="match status" value="1"/>
</dbReference>
<dbReference type="GO" id="GO:0016740">
    <property type="term" value="F:transferase activity"/>
    <property type="evidence" value="ECO:0007669"/>
    <property type="project" value="UniProtKB-KW"/>
</dbReference>
<proteinExistence type="inferred from homology"/>
<dbReference type="AlphaFoldDB" id="A0A165NIJ6"/>
<keyword evidence="6" id="KW-1185">Reference proteome</keyword>
<evidence type="ECO:0000256" key="4">
    <source>
        <dbReference type="ARBA" id="ARBA00038314"/>
    </source>
</evidence>
<reference evidence="5 6" key="1">
    <citation type="journal article" date="2016" name="Mol. Biol. Evol.">
        <title>Comparative Genomics of Early-Diverging Mushroom-Forming Fungi Provides Insights into the Origins of Lignocellulose Decay Capabilities.</title>
        <authorList>
            <person name="Nagy L.G."/>
            <person name="Riley R."/>
            <person name="Tritt A."/>
            <person name="Adam C."/>
            <person name="Daum C."/>
            <person name="Floudas D."/>
            <person name="Sun H."/>
            <person name="Yadav J.S."/>
            <person name="Pangilinan J."/>
            <person name="Larsson K.H."/>
            <person name="Matsuura K."/>
            <person name="Barry K."/>
            <person name="Labutti K."/>
            <person name="Kuo R."/>
            <person name="Ohm R.A."/>
            <person name="Bhattacharya S.S."/>
            <person name="Shirouzu T."/>
            <person name="Yoshinaga Y."/>
            <person name="Martin F.M."/>
            <person name="Grigoriev I.V."/>
            <person name="Hibbett D.S."/>
        </authorList>
    </citation>
    <scope>NUCLEOTIDE SEQUENCE [LARGE SCALE GENOMIC DNA]</scope>
    <source>
        <strain evidence="5 6">L-15889</strain>
    </source>
</reference>
<protein>
    <recommendedName>
        <fullName evidence="7">Methyltransferase domain-containing protein</fullName>
    </recommendedName>
</protein>
<evidence type="ECO:0000256" key="3">
    <source>
        <dbReference type="ARBA" id="ARBA00022691"/>
    </source>
</evidence>
<evidence type="ECO:0000313" key="5">
    <source>
        <dbReference type="EMBL" id="KZT67007.1"/>
    </source>
</evidence>
<evidence type="ECO:0008006" key="7">
    <source>
        <dbReference type="Google" id="ProtNLM"/>
    </source>
</evidence>
<dbReference type="PANTHER" id="PTHR35897:SF1">
    <property type="entry name" value="METHYLTRANSFERASE AUSD"/>
    <property type="match status" value="1"/>
</dbReference>
<comment type="pathway">
    <text evidence="1">Secondary metabolite biosynthesis.</text>
</comment>